<gene>
    <name evidence="7" type="ORF">D910_07717</name>
</gene>
<keyword evidence="1" id="KW-0479">Metal-binding</keyword>
<dbReference type="FunFam" id="3.30.160.60:FF:000100">
    <property type="entry name" value="Zinc finger 45-like"/>
    <property type="match status" value="2"/>
</dbReference>
<dbReference type="EMBL" id="KB632230">
    <property type="protein sequence ID" value="ERL90368.1"/>
    <property type="molecule type" value="Genomic_DNA"/>
</dbReference>
<accession>U4UDJ9</accession>
<evidence type="ECO:0000313" key="7">
    <source>
        <dbReference type="EMBL" id="ERL90368.1"/>
    </source>
</evidence>
<dbReference type="GO" id="GO:0000977">
    <property type="term" value="F:RNA polymerase II transcription regulatory region sequence-specific DNA binding"/>
    <property type="evidence" value="ECO:0007669"/>
    <property type="project" value="TreeGrafter"/>
</dbReference>
<dbReference type="GO" id="GO:0008270">
    <property type="term" value="F:zinc ion binding"/>
    <property type="evidence" value="ECO:0007669"/>
    <property type="project" value="UniProtKB-KW"/>
</dbReference>
<keyword evidence="3 5" id="KW-0863">Zinc-finger</keyword>
<protein>
    <recommendedName>
        <fullName evidence="6">C2H2-type domain-containing protein</fullName>
    </recommendedName>
</protein>
<dbReference type="AlphaFoldDB" id="U4UDJ9"/>
<evidence type="ECO:0000256" key="4">
    <source>
        <dbReference type="ARBA" id="ARBA00022833"/>
    </source>
</evidence>
<feature type="domain" description="C2H2-type" evidence="6">
    <location>
        <begin position="222"/>
        <end position="249"/>
    </location>
</feature>
<dbReference type="GO" id="GO:0000981">
    <property type="term" value="F:DNA-binding transcription factor activity, RNA polymerase II-specific"/>
    <property type="evidence" value="ECO:0007669"/>
    <property type="project" value="TreeGrafter"/>
</dbReference>
<name>U4UDJ9_DENPD</name>
<feature type="domain" description="C2H2-type" evidence="6">
    <location>
        <begin position="250"/>
        <end position="277"/>
    </location>
</feature>
<dbReference type="Pfam" id="PF00096">
    <property type="entry name" value="zf-C2H2"/>
    <property type="match status" value="4"/>
</dbReference>
<reference evidence="7 8" key="1">
    <citation type="journal article" date="2013" name="Genome Biol.">
        <title>Draft genome of the mountain pine beetle, Dendroctonus ponderosae Hopkins, a major forest pest.</title>
        <authorList>
            <person name="Keeling C.I."/>
            <person name="Yuen M.M."/>
            <person name="Liao N.Y."/>
            <person name="Docking T.R."/>
            <person name="Chan S.K."/>
            <person name="Taylor G.A."/>
            <person name="Palmquist D.L."/>
            <person name="Jackman S.D."/>
            <person name="Nguyen A."/>
            <person name="Li M."/>
            <person name="Henderson H."/>
            <person name="Janes J.K."/>
            <person name="Zhao Y."/>
            <person name="Pandoh P."/>
            <person name="Moore R."/>
            <person name="Sperling F.A."/>
            <person name="Huber D.P."/>
            <person name="Birol I."/>
            <person name="Jones S.J."/>
            <person name="Bohlmann J."/>
        </authorList>
    </citation>
    <scope>NUCLEOTIDE SEQUENCE</scope>
</reference>
<dbReference type="GO" id="GO:0005634">
    <property type="term" value="C:nucleus"/>
    <property type="evidence" value="ECO:0007669"/>
    <property type="project" value="TreeGrafter"/>
</dbReference>
<evidence type="ECO:0000256" key="2">
    <source>
        <dbReference type="ARBA" id="ARBA00022737"/>
    </source>
</evidence>
<evidence type="ECO:0000256" key="3">
    <source>
        <dbReference type="ARBA" id="ARBA00022771"/>
    </source>
</evidence>
<dbReference type="InterPro" id="IPR013087">
    <property type="entry name" value="Znf_C2H2_type"/>
</dbReference>
<dbReference type="SMART" id="SM00355">
    <property type="entry name" value="ZnF_C2H2"/>
    <property type="match status" value="12"/>
</dbReference>
<dbReference type="InterPro" id="IPR036236">
    <property type="entry name" value="Znf_C2H2_sf"/>
</dbReference>
<keyword evidence="4" id="KW-0862">Zinc</keyword>
<evidence type="ECO:0000256" key="1">
    <source>
        <dbReference type="ARBA" id="ARBA00022723"/>
    </source>
</evidence>
<dbReference type="PROSITE" id="PS50157">
    <property type="entry name" value="ZINC_FINGER_C2H2_2"/>
    <property type="match status" value="5"/>
</dbReference>
<proteinExistence type="predicted"/>
<dbReference type="PROSITE" id="PS00028">
    <property type="entry name" value="ZINC_FINGER_C2H2_1"/>
    <property type="match status" value="7"/>
</dbReference>
<keyword evidence="2" id="KW-0677">Repeat</keyword>
<evidence type="ECO:0000313" key="8">
    <source>
        <dbReference type="Proteomes" id="UP000030742"/>
    </source>
</evidence>
<dbReference type="PANTHER" id="PTHR24409">
    <property type="entry name" value="ZINC FINGER PROTEIN 142"/>
    <property type="match status" value="1"/>
</dbReference>
<evidence type="ECO:0000259" key="6">
    <source>
        <dbReference type="PROSITE" id="PS50157"/>
    </source>
</evidence>
<dbReference type="SUPFAM" id="SSF57667">
    <property type="entry name" value="beta-beta-alpha zinc fingers"/>
    <property type="match status" value="5"/>
</dbReference>
<organism evidence="7 8">
    <name type="scientific">Dendroctonus ponderosae</name>
    <name type="common">Mountain pine beetle</name>
    <dbReference type="NCBI Taxonomy" id="77166"/>
    <lineage>
        <taxon>Eukaryota</taxon>
        <taxon>Metazoa</taxon>
        <taxon>Ecdysozoa</taxon>
        <taxon>Arthropoda</taxon>
        <taxon>Hexapoda</taxon>
        <taxon>Insecta</taxon>
        <taxon>Pterygota</taxon>
        <taxon>Neoptera</taxon>
        <taxon>Endopterygota</taxon>
        <taxon>Coleoptera</taxon>
        <taxon>Polyphaga</taxon>
        <taxon>Cucujiformia</taxon>
        <taxon>Curculionidae</taxon>
        <taxon>Scolytinae</taxon>
        <taxon>Dendroctonus</taxon>
    </lineage>
</organism>
<dbReference type="Proteomes" id="UP000030742">
    <property type="component" value="Unassembled WGS sequence"/>
</dbReference>
<dbReference type="PANTHER" id="PTHR24409:SF295">
    <property type="entry name" value="AZ2-RELATED"/>
    <property type="match status" value="1"/>
</dbReference>
<dbReference type="Gene3D" id="3.30.160.60">
    <property type="entry name" value="Classic Zinc Finger"/>
    <property type="match status" value="6"/>
</dbReference>
<feature type="domain" description="C2H2-type" evidence="6">
    <location>
        <begin position="384"/>
        <end position="411"/>
    </location>
</feature>
<feature type="domain" description="C2H2-type" evidence="6">
    <location>
        <begin position="136"/>
        <end position="163"/>
    </location>
</feature>
<dbReference type="OrthoDB" id="6077919at2759"/>
<sequence length="516" mass="60839">MHFLSNTRHNDHMKNLEVFVLLYCNSCAFVGSPRDSAHHHNYDLFCAVCKSFIADSLWNHKCLHLKRVQKLAFQSRKTCATCGQELFSEADRSNHATSCIVKKDDCFVCKCCDLRFGDGRYLDKHLKKKQKVSGKVACTFCNMEFSNRNIATAHERKHHGDEIITCSRCSKEVKLAKMKGHNTTHRTQKCYKNSPMKICNICGVAVKNLQRHLTTHRDERKFKCSVCGKDFKLAWDMKKHLISHVGEAKHQCSVCEKRFKFAYNMKVHMRIHESVRPFVCRQRSFEHHQQTRKENERFECNFCNFTCNSSKERASHQIKFHPNEMVRCPSCEKNVALAKLRTHKMSHRMRKYYQNKIPVICSICGVSTKNINRHMITHEQLRRYGCTICEKTFKNTHNLQRHNLVHKGQAIHQCKICEKRFKMKYNLKVHLRIHQDVKPFCCIICDKSFTTKQWRDKHLTTLHKANDLTSHGYFGIIKAKEYWALPMLYAEIFHRIIYYSTTSKPLRNYFEKAKES</sequence>
<feature type="domain" description="C2H2-type" evidence="6">
    <location>
        <begin position="412"/>
        <end position="439"/>
    </location>
</feature>
<evidence type="ECO:0000256" key="5">
    <source>
        <dbReference type="PROSITE-ProRule" id="PRU00042"/>
    </source>
</evidence>